<sequence length="305" mass="32444">MSDFSPTDAAFEGFRIIRDKPGATLGWTAFGFLWFLLLVGVLSTGLLTHLTEISRELRPTGGGRDWEELAARFGPAATVGFILSFAIYCIIKSAIYRAVLHPDWRGLSHLNLGKDELRVFGVELASLLILAAYWAIGFALVVLVTQPLAWPLRFPIRLLLGFVLMAGWVWWGVRLALNKVASYAEAQVSVFGSWALTRGRFWPLLGMFLAAGVMGVLLALFGLAVTLGVIRAVGLSAKGAVEGHLDVAGALAALGKILLAAAVNILALILQLTITIAPTARAYERIKAAGAAPPLASADAAPATA</sequence>
<protein>
    <recommendedName>
        <fullName evidence="4">Glycerophosphoryl diester phosphodiesterase membrane domain-containing protein</fullName>
    </recommendedName>
</protein>
<evidence type="ECO:0000313" key="3">
    <source>
        <dbReference type="Proteomes" id="UP001228905"/>
    </source>
</evidence>
<accession>A0ABU0IP92</accession>
<keyword evidence="1" id="KW-0812">Transmembrane</keyword>
<feature type="transmembrane region" description="Helical" evidence="1">
    <location>
        <begin position="124"/>
        <end position="148"/>
    </location>
</feature>
<name>A0ABU0IP92_9CAUL</name>
<feature type="transmembrane region" description="Helical" evidence="1">
    <location>
        <begin position="69"/>
        <end position="91"/>
    </location>
</feature>
<proteinExistence type="predicted"/>
<dbReference type="EMBL" id="JAUSVS010000002">
    <property type="protein sequence ID" value="MDQ0463827.1"/>
    <property type="molecule type" value="Genomic_DNA"/>
</dbReference>
<feature type="transmembrane region" description="Helical" evidence="1">
    <location>
        <begin position="204"/>
        <end position="230"/>
    </location>
</feature>
<comment type="caution">
    <text evidence="2">The sequence shown here is derived from an EMBL/GenBank/DDBJ whole genome shotgun (WGS) entry which is preliminary data.</text>
</comment>
<keyword evidence="1" id="KW-0472">Membrane</keyword>
<dbReference type="Proteomes" id="UP001228905">
    <property type="component" value="Unassembled WGS sequence"/>
</dbReference>
<evidence type="ECO:0000256" key="1">
    <source>
        <dbReference type="SAM" id="Phobius"/>
    </source>
</evidence>
<organism evidence="2 3">
    <name type="scientific">Caulobacter ginsengisoli</name>
    <dbReference type="NCBI Taxonomy" id="400775"/>
    <lineage>
        <taxon>Bacteria</taxon>
        <taxon>Pseudomonadati</taxon>
        <taxon>Pseudomonadota</taxon>
        <taxon>Alphaproteobacteria</taxon>
        <taxon>Caulobacterales</taxon>
        <taxon>Caulobacteraceae</taxon>
        <taxon>Caulobacter</taxon>
    </lineage>
</organism>
<evidence type="ECO:0000313" key="2">
    <source>
        <dbReference type="EMBL" id="MDQ0463827.1"/>
    </source>
</evidence>
<keyword evidence="1" id="KW-1133">Transmembrane helix</keyword>
<dbReference type="RefSeq" id="WP_307348029.1">
    <property type="nucleotide sequence ID" value="NZ_JAUSVS010000002.1"/>
</dbReference>
<feature type="transmembrane region" description="Helical" evidence="1">
    <location>
        <begin position="250"/>
        <end position="277"/>
    </location>
</feature>
<evidence type="ECO:0008006" key="4">
    <source>
        <dbReference type="Google" id="ProtNLM"/>
    </source>
</evidence>
<gene>
    <name evidence="2" type="ORF">QO010_001598</name>
</gene>
<keyword evidence="3" id="KW-1185">Reference proteome</keyword>
<feature type="transmembrane region" description="Helical" evidence="1">
    <location>
        <begin position="25"/>
        <end position="49"/>
    </location>
</feature>
<feature type="transmembrane region" description="Helical" evidence="1">
    <location>
        <begin position="154"/>
        <end position="173"/>
    </location>
</feature>
<reference evidence="2 3" key="1">
    <citation type="submission" date="2023-07" db="EMBL/GenBank/DDBJ databases">
        <title>Genomic Encyclopedia of Type Strains, Phase IV (KMG-IV): sequencing the most valuable type-strain genomes for metagenomic binning, comparative biology and taxonomic classification.</title>
        <authorList>
            <person name="Goeker M."/>
        </authorList>
    </citation>
    <scope>NUCLEOTIDE SEQUENCE [LARGE SCALE GENOMIC DNA]</scope>
    <source>
        <strain evidence="2 3">DSM 18695</strain>
    </source>
</reference>